<keyword evidence="2 4" id="KW-0560">Oxidoreductase</keyword>
<evidence type="ECO:0000313" key="4">
    <source>
        <dbReference type="EMBL" id="SUN36820.1"/>
    </source>
</evidence>
<accession>A0A380JI10</accession>
<keyword evidence="5" id="KW-1185">Reference proteome</keyword>
<evidence type="ECO:0000256" key="2">
    <source>
        <dbReference type="ARBA" id="ARBA00023002"/>
    </source>
</evidence>
<dbReference type="PROSITE" id="PS00061">
    <property type="entry name" value="ADH_SHORT"/>
    <property type="match status" value="1"/>
</dbReference>
<proteinExistence type="inferred from homology"/>
<dbReference type="PRINTS" id="PR00080">
    <property type="entry name" value="SDRFAMILY"/>
</dbReference>
<dbReference type="Pfam" id="PF00106">
    <property type="entry name" value="adh_short"/>
    <property type="match status" value="1"/>
</dbReference>
<dbReference type="EMBL" id="UHFA01000002">
    <property type="protein sequence ID" value="SUN36820.1"/>
    <property type="molecule type" value="Genomic_DNA"/>
</dbReference>
<protein>
    <submittedName>
        <fullName evidence="4">Short chain dehydrogenase</fullName>
        <ecNumber evidence="4">1.1.1.-</ecNumber>
    </submittedName>
</protein>
<dbReference type="PRINTS" id="PR00081">
    <property type="entry name" value="GDHRDH"/>
</dbReference>
<dbReference type="Proteomes" id="UP000254082">
    <property type="component" value="Unassembled WGS sequence"/>
</dbReference>
<dbReference type="GO" id="GO:0016491">
    <property type="term" value="F:oxidoreductase activity"/>
    <property type="evidence" value="ECO:0007669"/>
    <property type="project" value="UniProtKB-KW"/>
</dbReference>
<evidence type="ECO:0000313" key="5">
    <source>
        <dbReference type="Proteomes" id="UP000254082"/>
    </source>
</evidence>
<dbReference type="Gene3D" id="3.40.50.720">
    <property type="entry name" value="NAD(P)-binding Rossmann-like Domain"/>
    <property type="match status" value="1"/>
</dbReference>
<dbReference type="RefSeq" id="WP_002997002.1">
    <property type="nucleotide sequence ID" value="NZ_UHFA01000002.1"/>
</dbReference>
<dbReference type="AlphaFoldDB" id="A0A380JI10"/>
<sequence>MTAQRQRVVAITGASGGLAQAIIKLLPQDDIVLAVGRNQEKMAKLYADRPNFHSYGLNSRDDQALAQLVDQVYKEFGRIDVFINNAGFGEFKAFDTFDAPSIRETFDVNTLAAINFSRLVGERMAVAGSGHIINIASMAGKMATAKASVYAATKFALIGYSNALRLELADSQVYVMTVNPGPISTKFFDKADPSGSYLKAVARYSLTPEQVAKKIVANMGKNKRELNLPLAMAFAAKFYALFPKTADFLSRKAFNYK</sequence>
<evidence type="ECO:0000256" key="1">
    <source>
        <dbReference type="ARBA" id="ARBA00006484"/>
    </source>
</evidence>
<gene>
    <name evidence="4" type="primary">ydfG_3</name>
    <name evidence="4" type="ORF">NCTC11391_01763</name>
</gene>
<dbReference type="PANTHER" id="PTHR44196:SF1">
    <property type="entry name" value="DEHYDROGENASE_REDUCTASE SDR FAMILY MEMBER 7B"/>
    <property type="match status" value="1"/>
</dbReference>
<comment type="similarity">
    <text evidence="1 3">Belongs to the short-chain dehydrogenases/reductases (SDR) family.</text>
</comment>
<dbReference type="EC" id="1.1.1.-" evidence="4"/>
<name>A0A380JI10_STRDO</name>
<evidence type="ECO:0000256" key="3">
    <source>
        <dbReference type="RuleBase" id="RU000363"/>
    </source>
</evidence>
<organism evidence="4 5">
    <name type="scientific">Streptococcus downei MFe28</name>
    <dbReference type="NCBI Taxonomy" id="764290"/>
    <lineage>
        <taxon>Bacteria</taxon>
        <taxon>Bacillati</taxon>
        <taxon>Bacillota</taxon>
        <taxon>Bacilli</taxon>
        <taxon>Lactobacillales</taxon>
        <taxon>Streptococcaceae</taxon>
        <taxon>Streptococcus</taxon>
    </lineage>
</organism>
<dbReference type="InterPro" id="IPR002347">
    <property type="entry name" value="SDR_fam"/>
</dbReference>
<dbReference type="InterPro" id="IPR036291">
    <property type="entry name" value="NAD(P)-bd_dom_sf"/>
</dbReference>
<dbReference type="OrthoDB" id="9793345at2"/>
<dbReference type="SUPFAM" id="SSF51735">
    <property type="entry name" value="NAD(P)-binding Rossmann-fold domains"/>
    <property type="match status" value="1"/>
</dbReference>
<dbReference type="InterPro" id="IPR020904">
    <property type="entry name" value="Sc_DH/Rdtase_CS"/>
</dbReference>
<dbReference type="PANTHER" id="PTHR44196">
    <property type="entry name" value="DEHYDROGENASE/REDUCTASE SDR FAMILY MEMBER 7B"/>
    <property type="match status" value="1"/>
</dbReference>
<dbReference type="GO" id="GO:0016020">
    <property type="term" value="C:membrane"/>
    <property type="evidence" value="ECO:0007669"/>
    <property type="project" value="TreeGrafter"/>
</dbReference>
<reference evidence="4 5" key="1">
    <citation type="submission" date="2018-06" db="EMBL/GenBank/DDBJ databases">
        <authorList>
            <consortium name="Pathogen Informatics"/>
            <person name="Doyle S."/>
        </authorList>
    </citation>
    <scope>NUCLEOTIDE SEQUENCE [LARGE SCALE GENOMIC DNA]</scope>
    <source>
        <strain evidence="5">NCTC 11391</strain>
    </source>
</reference>